<reference evidence="1 2" key="1">
    <citation type="submission" date="2016-08" db="EMBL/GenBank/DDBJ databases">
        <title>Novel Firmicute Genomes.</title>
        <authorList>
            <person name="Poppleton D.I."/>
            <person name="Gribaldo S."/>
        </authorList>
    </citation>
    <scope>NUCLEOTIDE SEQUENCE [LARGE SCALE GENOMIC DNA]</scope>
    <source>
        <strain evidence="1 2">RAOx-1</strain>
    </source>
</reference>
<dbReference type="AlphaFoldDB" id="A0A419SKS4"/>
<organism evidence="1 2">
    <name type="scientific">Ammoniphilus oxalaticus</name>
    <dbReference type="NCBI Taxonomy" id="66863"/>
    <lineage>
        <taxon>Bacteria</taxon>
        <taxon>Bacillati</taxon>
        <taxon>Bacillota</taxon>
        <taxon>Bacilli</taxon>
        <taxon>Bacillales</taxon>
        <taxon>Paenibacillaceae</taxon>
        <taxon>Aneurinibacillus group</taxon>
        <taxon>Ammoniphilus</taxon>
    </lineage>
</organism>
<dbReference type="Proteomes" id="UP000284219">
    <property type="component" value="Unassembled WGS sequence"/>
</dbReference>
<dbReference type="EMBL" id="MCHY01000008">
    <property type="protein sequence ID" value="RKD24550.1"/>
    <property type="molecule type" value="Genomic_DNA"/>
</dbReference>
<dbReference type="OrthoDB" id="2597328at2"/>
<comment type="caution">
    <text evidence="1">The sequence shown here is derived from an EMBL/GenBank/DDBJ whole genome shotgun (WGS) entry which is preliminary data.</text>
</comment>
<evidence type="ECO:0000313" key="1">
    <source>
        <dbReference type="EMBL" id="RKD24550.1"/>
    </source>
</evidence>
<accession>A0A419SKS4</accession>
<protein>
    <submittedName>
        <fullName evidence="1">Uncharacterized protein</fullName>
    </submittedName>
</protein>
<evidence type="ECO:0000313" key="2">
    <source>
        <dbReference type="Proteomes" id="UP000284219"/>
    </source>
</evidence>
<name>A0A419SKS4_9BACL</name>
<keyword evidence="2" id="KW-1185">Reference proteome</keyword>
<sequence length="434" mass="50212">MTSKIRSFLNRIAPKLNKEELARIISEKKMGWKPSKRIDYLKREELVDDFLTLSTIIDEDELEEFLELALTKRTIGYPAYTFRLTSIRSLRENQIEEKHNYTFLNSNQITISSIQNNKDSCSFKMFIKEHNVARMQDILNSDSLQARHSIEILVDKKQEILTMIVGKDTTQETAKRFLQQVLRWPISTFDITENYAQSYEVGKTHFRTALIIDFVYNRLKRIGYTANFKEIKFLTGSESSRSTGIRNVTLNGNDILSSQLACEYVTVGSAVLSFKLDIIYNDIKFASSFYFKGDNYSQLKIVLIDVPEEYQRTFMYTMQNEYIDMCKSGISNVQETITRLNIIKGKYLAPDKFVFESIQNVIHENNQYLLEILAKASDEGIRELVGKTAYNNKILLDNTGFGDEDVSLKKLSEQLELVFDTLGELEGEDNILKK</sequence>
<gene>
    <name evidence="1" type="ORF">BEP19_09220</name>
</gene>
<proteinExistence type="predicted"/>
<dbReference type="RefSeq" id="WP_120189846.1">
    <property type="nucleotide sequence ID" value="NZ_MCHY01000008.1"/>
</dbReference>